<dbReference type="AlphaFoldDB" id="A0AAV4CWX1"/>
<feature type="region of interest" description="Disordered" evidence="6">
    <location>
        <begin position="285"/>
        <end position="323"/>
    </location>
</feature>
<accession>A0AAV4CWX1</accession>
<keyword evidence="4 5" id="KW-0539">Nucleus</keyword>
<keyword evidence="1" id="KW-0805">Transcription regulation</keyword>
<reference evidence="8 9" key="1">
    <citation type="journal article" date="2021" name="Elife">
        <title>Chloroplast acquisition without the gene transfer in kleptoplastic sea slugs, Plakobranchus ocellatus.</title>
        <authorList>
            <person name="Maeda T."/>
            <person name="Takahashi S."/>
            <person name="Yoshida T."/>
            <person name="Shimamura S."/>
            <person name="Takaki Y."/>
            <person name="Nagai Y."/>
            <person name="Toyoda A."/>
            <person name="Suzuki Y."/>
            <person name="Arimoto A."/>
            <person name="Ishii H."/>
            <person name="Satoh N."/>
            <person name="Nishiyama T."/>
            <person name="Hasebe M."/>
            <person name="Maruyama T."/>
            <person name="Minagawa J."/>
            <person name="Obokata J."/>
            <person name="Shigenobu S."/>
        </authorList>
    </citation>
    <scope>NUCLEOTIDE SEQUENCE [LARGE SCALE GENOMIC DNA]</scope>
</reference>
<dbReference type="Gene3D" id="2.60.40.820">
    <property type="entry name" value="Transcription factor, T-box"/>
    <property type="match status" value="1"/>
</dbReference>
<dbReference type="PRINTS" id="PR00937">
    <property type="entry name" value="TBOX"/>
</dbReference>
<dbReference type="Pfam" id="PF00907">
    <property type="entry name" value="T-box"/>
    <property type="match status" value="1"/>
</dbReference>
<keyword evidence="3" id="KW-0804">Transcription</keyword>
<feature type="compositionally biased region" description="Low complexity" evidence="6">
    <location>
        <begin position="285"/>
        <end position="304"/>
    </location>
</feature>
<evidence type="ECO:0000256" key="3">
    <source>
        <dbReference type="ARBA" id="ARBA00023163"/>
    </source>
</evidence>
<feature type="compositionally biased region" description="Polar residues" evidence="6">
    <location>
        <begin position="162"/>
        <end position="176"/>
    </location>
</feature>
<proteinExistence type="predicted"/>
<dbReference type="GO" id="GO:0000981">
    <property type="term" value="F:DNA-binding transcription factor activity, RNA polymerase II-specific"/>
    <property type="evidence" value="ECO:0007669"/>
    <property type="project" value="TreeGrafter"/>
</dbReference>
<dbReference type="InterPro" id="IPR001699">
    <property type="entry name" value="TF_T-box"/>
</dbReference>
<dbReference type="InterPro" id="IPR046360">
    <property type="entry name" value="T-box_DNA-bd"/>
</dbReference>
<dbReference type="PROSITE" id="PS50252">
    <property type="entry name" value="TBOX_3"/>
    <property type="match status" value="1"/>
</dbReference>
<dbReference type="InterPro" id="IPR008967">
    <property type="entry name" value="p53-like_TF_DNA-bd_sf"/>
</dbReference>
<gene>
    <name evidence="8" type="ORF">PoB_006289000</name>
</gene>
<feature type="domain" description="T-box" evidence="7">
    <location>
        <begin position="55"/>
        <end position="137"/>
    </location>
</feature>
<feature type="region of interest" description="Disordered" evidence="6">
    <location>
        <begin position="23"/>
        <end position="44"/>
    </location>
</feature>
<evidence type="ECO:0000256" key="1">
    <source>
        <dbReference type="ARBA" id="ARBA00023015"/>
    </source>
</evidence>
<dbReference type="Proteomes" id="UP000735302">
    <property type="component" value="Unassembled WGS sequence"/>
</dbReference>
<dbReference type="SUPFAM" id="SSF49417">
    <property type="entry name" value="p53-like transcription factors"/>
    <property type="match status" value="1"/>
</dbReference>
<dbReference type="GO" id="GO:0000978">
    <property type="term" value="F:RNA polymerase II cis-regulatory region sequence-specific DNA binding"/>
    <property type="evidence" value="ECO:0007669"/>
    <property type="project" value="InterPro"/>
</dbReference>
<evidence type="ECO:0000256" key="4">
    <source>
        <dbReference type="ARBA" id="ARBA00023242"/>
    </source>
</evidence>
<protein>
    <submittedName>
        <fullName evidence="8">T, brachyury homolog</fullName>
    </submittedName>
</protein>
<dbReference type="EMBL" id="BLXT01007055">
    <property type="protein sequence ID" value="GFO36385.1"/>
    <property type="molecule type" value="Genomic_DNA"/>
</dbReference>
<dbReference type="PRINTS" id="PR00938">
    <property type="entry name" value="BRACHYURY"/>
</dbReference>
<dbReference type="GO" id="GO:0045893">
    <property type="term" value="P:positive regulation of DNA-templated transcription"/>
    <property type="evidence" value="ECO:0007669"/>
    <property type="project" value="InterPro"/>
</dbReference>
<sequence>MFGYLCVCVCGVGRLYIASPHQGDLRLSDPPPGQGAGSGARIRDRRVPADLRADSLSTVPPTPHTCMEGERRRIMLNSLHKYEPRLHVVKVNSRTQKKTILTFSFPETQFIAVTAYQNEEITALKIKHNPFAKAFLDAKERDIETSFAKLKEHCERYLAQTQTGDPHSNQPQSNNGIDAASEPQSSGNSGNNDSCSFSNSCRQTSIGSCSLTPQHGPVAKDGGHPGSPLDETNNDMAIRSSHTHDDINNASLNNSGLSLNSSNTSSSSSSIACCNNSVINISSNNSSSSNLNSSNLNSSGNSSTEGGSPLATPSGSSGTPRRESYTPFSWLRYKSYPPFPLAPIAALERFSPLLTLRRFYH</sequence>
<keyword evidence="2 5" id="KW-0238">DNA-binding</keyword>
<evidence type="ECO:0000259" key="7">
    <source>
        <dbReference type="PROSITE" id="PS50252"/>
    </source>
</evidence>
<organism evidence="8 9">
    <name type="scientific">Plakobranchus ocellatus</name>
    <dbReference type="NCBI Taxonomy" id="259542"/>
    <lineage>
        <taxon>Eukaryota</taxon>
        <taxon>Metazoa</taxon>
        <taxon>Spiralia</taxon>
        <taxon>Lophotrochozoa</taxon>
        <taxon>Mollusca</taxon>
        <taxon>Gastropoda</taxon>
        <taxon>Heterobranchia</taxon>
        <taxon>Euthyneura</taxon>
        <taxon>Panpulmonata</taxon>
        <taxon>Sacoglossa</taxon>
        <taxon>Placobranchoidea</taxon>
        <taxon>Plakobranchidae</taxon>
        <taxon>Plakobranchus</taxon>
    </lineage>
</organism>
<evidence type="ECO:0000313" key="9">
    <source>
        <dbReference type="Proteomes" id="UP000735302"/>
    </source>
</evidence>
<dbReference type="SMART" id="SM00425">
    <property type="entry name" value="TBOX"/>
    <property type="match status" value="1"/>
</dbReference>
<dbReference type="InterPro" id="IPR002070">
    <property type="entry name" value="TF_Brachyury"/>
</dbReference>
<comment type="subcellular location">
    <subcellularLocation>
        <location evidence="5">Nucleus</location>
    </subcellularLocation>
</comment>
<dbReference type="PANTHER" id="PTHR11267">
    <property type="entry name" value="T-BOX PROTEIN-RELATED"/>
    <property type="match status" value="1"/>
</dbReference>
<evidence type="ECO:0000256" key="5">
    <source>
        <dbReference type="PROSITE-ProRule" id="PRU00201"/>
    </source>
</evidence>
<comment type="caution">
    <text evidence="5">Lacks conserved residue(s) required for the propagation of feature annotation.</text>
</comment>
<comment type="caution">
    <text evidence="8">The sequence shown here is derived from an EMBL/GenBank/DDBJ whole genome shotgun (WGS) entry which is preliminary data.</text>
</comment>
<dbReference type="GO" id="GO:0001708">
    <property type="term" value="P:cell fate specification"/>
    <property type="evidence" value="ECO:0007669"/>
    <property type="project" value="TreeGrafter"/>
</dbReference>
<evidence type="ECO:0000256" key="2">
    <source>
        <dbReference type="ARBA" id="ARBA00023125"/>
    </source>
</evidence>
<evidence type="ECO:0000256" key="6">
    <source>
        <dbReference type="SAM" id="MobiDB-lite"/>
    </source>
</evidence>
<dbReference type="PANTHER" id="PTHR11267:SF106">
    <property type="entry name" value="T-RELATED PROTEIN"/>
    <property type="match status" value="1"/>
</dbReference>
<keyword evidence="9" id="KW-1185">Reference proteome</keyword>
<dbReference type="GO" id="GO:0005634">
    <property type="term" value="C:nucleus"/>
    <property type="evidence" value="ECO:0007669"/>
    <property type="project" value="UniProtKB-SubCell"/>
</dbReference>
<dbReference type="GO" id="GO:0000785">
    <property type="term" value="C:chromatin"/>
    <property type="evidence" value="ECO:0007669"/>
    <property type="project" value="TreeGrafter"/>
</dbReference>
<feature type="region of interest" description="Disordered" evidence="6">
    <location>
        <begin position="162"/>
        <end position="194"/>
    </location>
</feature>
<dbReference type="InterPro" id="IPR036960">
    <property type="entry name" value="T-box_sf"/>
</dbReference>
<feature type="region of interest" description="Disordered" evidence="6">
    <location>
        <begin position="212"/>
        <end position="235"/>
    </location>
</feature>
<evidence type="ECO:0000313" key="8">
    <source>
        <dbReference type="EMBL" id="GFO36385.1"/>
    </source>
</evidence>
<name>A0AAV4CWX1_9GAST</name>
<feature type="compositionally biased region" description="Low complexity" evidence="6">
    <location>
        <begin position="185"/>
        <end position="194"/>
    </location>
</feature>